<dbReference type="Proteomes" id="UP001148786">
    <property type="component" value="Unassembled WGS sequence"/>
</dbReference>
<proteinExistence type="predicted"/>
<comment type="caution">
    <text evidence="2">The sequence shown here is derived from an EMBL/GenBank/DDBJ whole genome shotgun (WGS) entry which is preliminary data.</text>
</comment>
<evidence type="ECO:0000313" key="3">
    <source>
        <dbReference type="Proteomes" id="UP001148786"/>
    </source>
</evidence>
<reference evidence="2" key="1">
    <citation type="submission" date="2022-07" db="EMBL/GenBank/DDBJ databases">
        <title>Genome Sequence of Agrocybe chaxingu.</title>
        <authorList>
            <person name="Buettner E."/>
        </authorList>
    </citation>
    <scope>NUCLEOTIDE SEQUENCE</scope>
    <source>
        <strain evidence="2">MP-N11</strain>
    </source>
</reference>
<gene>
    <name evidence="2" type="ORF">NLJ89_g11718</name>
</gene>
<feature type="compositionally biased region" description="Acidic residues" evidence="1">
    <location>
        <begin position="25"/>
        <end position="39"/>
    </location>
</feature>
<accession>A0A9W8JN74</accession>
<dbReference type="EMBL" id="JANKHO010002951">
    <property type="protein sequence ID" value="KAJ3487346.1"/>
    <property type="molecule type" value="Genomic_DNA"/>
</dbReference>
<keyword evidence="3" id="KW-1185">Reference proteome</keyword>
<protein>
    <submittedName>
        <fullName evidence="2">Uncharacterized protein</fullName>
    </submittedName>
</protein>
<evidence type="ECO:0000256" key="1">
    <source>
        <dbReference type="SAM" id="MobiDB-lite"/>
    </source>
</evidence>
<evidence type="ECO:0000313" key="2">
    <source>
        <dbReference type="EMBL" id="KAJ3487346.1"/>
    </source>
</evidence>
<feature type="region of interest" description="Disordered" evidence="1">
    <location>
        <begin position="1"/>
        <end position="39"/>
    </location>
</feature>
<organism evidence="2 3">
    <name type="scientific">Agrocybe chaxingu</name>
    <dbReference type="NCBI Taxonomy" id="84603"/>
    <lineage>
        <taxon>Eukaryota</taxon>
        <taxon>Fungi</taxon>
        <taxon>Dikarya</taxon>
        <taxon>Basidiomycota</taxon>
        <taxon>Agaricomycotina</taxon>
        <taxon>Agaricomycetes</taxon>
        <taxon>Agaricomycetidae</taxon>
        <taxon>Agaricales</taxon>
        <taxon>Agaricineae</taxon>
        <taxon>Strophariaceae</taxon>
        <taxon>Agrocybe</taxon>
    </lineage>
</organism>
<dbReference type="AlphaFoldDB" id="A0A9W8JN74"/>
<sequence>MPQNNAKDDHAHEDGADRSATRDDNNDDDDCAEGNSEEEVMAHVFDAANDETLPELHNAAIITINGMPALGADARNNAVRAASAPPAVFVSQRRPRTFQPLFADSSEYEYSSGN</sequence>
<feature type="compositionally biased region" description="Basic and acidic residues" evidence="1">
    <location>
        <begin position="1"/>
        <end position="24"/>
    </location>
</feature>
<name>A0A9W8JN74_9AGAR</name>